<evidence type="ECO:0000256" key="1">
    <source>
        <dbReference type="ARBA" id="ARBA00000971"/>
    </source>
</evidence>
<sequence length="176" mass="19846">MTNKRLFLCIMLKSWLFLGLIFSIVVISACQKSEVYDESSQFVKDEELIKKWLDSTKIPMLRDNNGVYYQILAAGTGTESIELNDSLNVLYAGRLLRFGSLTADTSSFSRTTDTATYKFRLKNVMPGWQYGLPLVKQGGKIRLLIPSPLAYKDYTVTGVPPNSVLDFTIDLKKVVK</sequence>
<evidence type="ECO:0000256" key="5">
    <source>
        <dbReference type="PROSITE-ProRule" id="PRU00277"/>
    </source>
</evidence>
<dbReference type="AlphaFoldDB" id="A0A4R6SZW2"/>
<dbReference type="PANTHER" id="PTHR43811">
    <property type="entry name" value="FKBP-TYPE PEPTIDYL-PROLYL CIS-TRANS ISOMERASE FKPA"/>
    <property type="match status" value="1"/>
</dbReference>
<evidence type="ECO:0000259" key="7">
    <source>
        <dbReference type="PROSITE" id="PS50059"/>
    </source>
</evidence>
<dbReference type="Pfam" id="PF00254">
    <property type="entry name" value="FKBP_C"/>
    <property type="match status" value="1"/>
</dbReference>
<name>A0A4R6SZW2_9SPHI</name>
<proteinExistence type="inferred from homology"/>
<comment type="similarity">
    <text evidence="2 6">Belongs to the FKBP-type PPIase family.</text>
</comment>
<dbReference type="PANTHER" id="PTHR43811:SF19">
    <property type="entry name" value="39 KDA FK506-BINDING NUCLEAR PROTEIN"/>
    <property type="match status" value="1"/>
</dbReference>
<evidence type="ECO:0000256" key="6">
    <source>
        <dbReference type="RuleBase" id="RU003915"/>
    </source>
</evidence>
<comment type="catalytic activity">
    <reaction evidence="1 5 6">
        <text>[protein]-peptidylproline (omega=180) = [protein]-peptidylproline (omega=0)</text>
        <dbReference type="Rhea" id="RHEA:16237"/>
        <dbReference type="Rhea" id="RHEA-COMP:10747"/>
        <dbReference type="Rhea" id="RHEA-COMP:10748"/>
        <dbReference type="ChEBI" id="CHEBI:83833"/>
        <dbReference type="ChEBI" id="CHEBI:83834"/>
        <dbReference type="EC" id="5.2.1.8"/>
    </reaction>
</comment>
<evidence type="ECO:0000256" key="3">
    <source>
        <dbReference type="ARBA" id="ARBA00023110"/>
    </source>
</evidence>
<evidence type="ECO:0000256" key="2">
    <source>
        <dbReference type="ARBA" id="ARBA00006577"/>
    </source>
</evidence>
<protein>
    <recommendedName>
        <fullName evidence="6">Peptidyl-prolyl cis-trans isomerase</fullName>
        <ecNumber evidence="6">5.2.1.8</ecNumber>
    </recommendedName>
</protein>
<dbReference type="PROSITE" id="PS51257">
    <property type="entry name" value="PROKAR_LIPOPROTEIN"/>
    <property type="match status" value="1"/>
</dbReference>
<dbReference type="EMBL" id="SNYC01000004">
    <property type="protein sequence ID" value="TDQ10234.1"/>
    <property type="molecule type" value="Genomic_DNA"/>
</dbReference>
<dbReference type="PROSITE" id="PS50059">
    <property type="entry name" value="FKBP_PPIASE"/>
    <property type="match status" value="1"/>
</dbReference>
<evidence type="ECO:0000313" key="8">
    <source>
        <dbReference type="EMBL" id="TDQ10234.1"/>
    </source>
</evidence>
<accession>A0A4R6SZW2</accession>
<organism evidence="8 9">
    <name type="scientific">Pedobacter metabolipauper</name>
    <dbReference type="NCBI Taxonomy" id="425513"/>
    <lineage>
        <taxon>Bacteria</taxon>
        <taxon>Pseudomonadati</taxon>
        <taxon>Bacteroidota</taxon>
        <taxon>Sphingobacteriia</taxon>
        <taxon>Sphingobacteriales</taxon>
        <taxon>Sphingobacteriaceae</taxon>
        <taxon>Pedobacter</taxon>
    </lineage>
</organism>
<feature type="domain" description="PPIase FKBP-type" evidence="7">
    <location>
        <begin position="84"/>
        <end position="175"/>
    </location>
</feature>
<keyword evidence="4 5" id="KW-0413">Isomerase</keyword>
<evidence type="ECO:0000256" key="4">
    <source>
        <dbReference type="ARBA" id="ARBA00023235"/>
    </source>
</evidence>
<keyword evidence="3 5" id="KW-0697">Rotamase</keyword>
<dbReference type="InterPro" id="IPR046357">
    <property type="entry name" value="PPIase_dom_sf"/>
</dbReference>
<dbReference type="InterPro" id="IPR001179">
    <property type="entry name" value="PPIase_FKBP_dom"/>
</dbReference>
<gene>
    <name evidence="8" type="ORF">ATK78_2399</name>
</gene>
<dbReference type="Gene3D" id="3.10.50.40">
    <property type="match status" value="1"/>
</dbReference>
<evidence type="ECO:0000313" key="9">
    <source>
        <dbReference type="Proteomes" id="UP000295620"/>
    </source>
</evidence>
<dbReference type="GO" id="GO:0003755">
    <property type="term" value="F:peptidyl-prolyl cis-trans isomerase activity"/>
    <property type="evidence" value="ECO:0007669"/>
    <property type="project" value="UniProtKB-UniRule"/>
</dbReference>
<keyword evidence="9" id="KW-1185">Reference proteome</keyword>
<dbReference type="EC" id="5.2.1.8" evidence="6"/>
<dbReference type="Proteomes" id="UP000295620">
    <property type="component" value="Unassembled WGS sequence"/>
</dbReference>
<comment type="caution">
    <text evidence="8">The sequence shown here is derived from an EMBL/GenBank/DDBJ whole genome shotgun (WGS) entry which is preliminary data.</text>
</comment>
<dbReference type="SUPFAM" id="SSF54534">
    <property type="entry name" value="FKBP-like"/>
    <property type="match status" value="1"/>
</dbReference>
<reference evidence="8 9" key="1">
    <citation type="submission" date="2019-03" db="EMBL/GenBank/DDBJ databases">
        <title>Genomic Encyclopedia of Archaeal and Bacterial Type Strains, Phase II (KMG-II): from individual species to whole genera.</title>
        <authorList>
            <person name="Goeker M."/>
        </authorList>
    </citation>
    <scope>NUCLEOTIDE SEQUENCE [LARGE SCALE GENOMIC DNA]</scope>
    <source>
        <strain evidence="8 9">DSM 19035</strain>
    </source>
</reference>